<proteinExistence type="predicted"/>
<dbReference type="Pfam" id="PF24827">
    <property type="entry name" value="AstE_AspA_cat"/>
    <property type="match status" value="1"/>
</dbReference>
<dbReference type="PANTHER" id="PTHR37326">
    <property type="entry name" value="BLL3975 PROTEIN"/>
    <property type="match status" value="1"/>
</dbReference>
<evidence type="ECO:0000256" key="2">
    <source>
        <dbReference type="ARBA" id="ARBA00022723"/>
    </source>
</evidence>
<evidence type="ECO:0000313" key="6">
    <source>
        <dbReference type="EMBL" id="MBK9981654.1"/>
    </source>
</evidence>
<dbReference type="GO" id="GO:0016788">
    <property type="term" value="F:hydrolase activity, acting on ester bonds"/>
    <property type="evidence" value="ECO:0007669"/>
    <property type="project" value="InterPro"/>
</dbReference>
<dbReference type="GO" id="GO:0016811">
    <property type="term" value="F:hydrolase activity, acting on carbon-nitrogen (but not peptide) bonds, in linear amides"/>
    <property type="evidence" value="ECO:0007669"/>
    <property type="project" value="InterPro"/>
</dbReference>
<organism evidence="6 7">
    <name type="scientific">Candidatus Opimibacter skivensis</name>
    <dbReference type="NCBI Taxonomy" id="2982028"/>
    <lineage>
        <taxon>Bacteria</taxon>
        <taxon>Pseudomonadati</taxon>
        <taxon>Bacteroidota</taxon>
        <taxon>Saprospiria</taxon>
        <taxon>Saprospirales</taxon>
        <taxon>Saprospiraceae</taxon>
        <taxon>Candidatus Opimibacter</taxon>
    </lineage>
</organism>
<dbReference type="PIRSF" id="PIRSF039012">
    <property type="entry name" value="ASP"/>
    <property type="match status" value="1"/>
</dbReference>
<keyword evidence="2" id="KW-0479">Metal-binding</keyword>
<reference evidence="6 7" key="1">
    <citation type="submission" date="2020-10" db="EMBL/GenBank/DDBJ databases">
        <title>Connecting structure to function with the recovery of over 1000 high-quality activated sludge metagenome-assembled genomes encoding full-length rRNA genes using long-read sequencing.</title>
        <authorList>
            <person name="Singleton C.M."/>
            <person name="Petriglieri F."/>
            <person name="Kristensen J.M."/>
            <person name="Kirkegaard R.H."/>
            <person name="Michaelsen T.Y."/>
            <person name="Andersen M.H."/>
            <person name="Karst S.M."/>
            <person name="Dueholm M.S."/>
            <person name="Nielsen P.H."/>
            <person name="Albertsen M."/>
        </authorList>
    </citation>
    <scope>NUCLEOTIDE SEQUENCE [LARGE SCALE GENOMIC DNA]</scope>
    <source>
        <strain evidence="6">Ribe_18-Q3-R11-54_MAXAC.273</strain>
    </source>
</reference>
<dbReference type="InterPro" id="IPR043795">
    <property type="entry name" value="N-alpha-Ac-DABA-like"/>
</dbReference>
<dbReference type="EMBL" id="JADKGY010000001">
    <property type="protein sequence ID" value="MBK9981654.1"/>
    <property type="molecule type" value="Genomic_DNA"/>
</dbReference>
<gene>
    <name evidence="6" type="ORF">IPP15_04395</name>
</gene>
<dbReference type="Gene3D" id="3.40.630.10">
    <property type="entry name" value="Zn peptidases"/>
    <property type="match status" value="1"/>
</dbReference>
<dbReference type="Proteomes" id="UP000808337">
    <property type="component" value="Unassembled WGS sequence"/>
</dbReference>
<dbReference type="PANTHER" id="PTHR37326:SF2">
    <property type="entry name" value="SUCCINYLGLUTAMATE DESUCCINYLASE_ASPARTOACYLASE FAMILY PROTEIN"/>
    <property type="match status" value="1"/>
</dbReference>
<comment type="cofactor">
    <cofactor evidence="1">
        <name>Zn(2+)</name>
        <dbReference type="ChEBI" id="CHEBI:29105"/>
    </cofactor>
</comment>
<evidence type="ECO:0000256" key="4">
    <source>
        <dbReference type="ARBA" id="ARBA00022833"/>
    </source>
</evidence>
<evidence type="ECO:0000256" key="3">
    <source>
        <dbReference type="ARBA" id="ARBA00022801"/>
    </source>
</evidence>
<evidence type="ECO:0000313" key="7">
    <source>
        <dbReference type="Proteomes" id="UP000808337"/>
    </source>
</evidence>
<sequence>MPDLPLYREIRRIHLGSNEILPGTSTKASYSVGNLPSGTRVAIQMEIFRSTEPGPHILIIGGVHGDEVNGVEIVRRTLESNLYKDMLSGTAIVVPLLNVYGFINYSRDVPDGKDVNRSFPGTLAGSLASRVARIITKNVLPQIDIIIDCHAGGQGRYNYPQVRITKGDEESYGMALAFNPPFIIHNPALNGSLRKAARLAQKMCLTYEGGEALRLDGYSIARGLAGIQRTMHHLGMISESPPEMGTPVEIEHASWVRSSHAGLFIWSKSSGALIRKGEPLGTISDPYGARKVVVLAPREGYIIGHTNAPVVSQGDALFHIGY</sequence>
<evidence type="ECO:0000256" key="1">
    <source>
        <dbReference type="ARBA" id="ARBA00001947"/>
    </source>
</evidence>
<feature type="domain" description="Succinylglutamate desuccinylase/Aspartoacylase catalytic" evidence="5">
    <location>
        <begin position="53"/>
        <end position="234"/>
    </location>
</feature>
<dbReference type="InterPro" id="IPR055438">
    <property type="entry name" value="AstE_AspA_cat"/>
</dbReference>
<dbReference type="GO" id="GO:0046872">
    <property type="term" value="F:metal ion binding"/>
    <property type="evidence" value="ECO:0007669"/>
    <property type="project" value="UniProtKB-KW"/>
</dbReference>
<protein>
    <submittedName>
        <fullName evidence="6">Succinylglutamate desuccinylase/aspartoacylase family protein</fullName>
    </submittedName>
</protein>
<evidence type="ECO:0000259" key="5">
    <source>
        <dbReference type="Pfam" id="PF24827"/>
    </source>
</evidence>
<dbReference type="CDD" id="cd06251">
    <property type="entry name" value="M14_ASTE_ASPA-like"/>
    <property type="match status" value="1"/>
</dbReference>
<keyword evidence="3" id="KW-0378">Hydrolase</keyword>
<comment type="caution">
    <text evidence="6">The sequence shown here is derived from an EMBL/GenBank/DDBJ whole genome shotgun (WGS) entry which is preliminary data.</text>
</comment>
<dbReference type="SUPFAM" id="SSF53187">
    <property type="entry name" value="Zn-dependent exopeptidases"/>
    <property type="match status" value="1"/>
</dbReference>
<accession>A0A9D7XLZ6</accession>
<name>A0A9D7XLZ6_9BACT</name>
<dbReference type="InterPro" id="IPR053138">
    <property type="entry name" value="N-alpha-Ac-DABA_deacetylase"/>
</dbReference>
<dbReference type="AlphaFoldDB" id="A0A9D7XLZ6"/>
<keyword evidence="4" id="KW-0862">Zinc</keyword>